<reference evidence="3" key="1">
    <citation type="submission" date="2021-03" db="EMBL/GenBank/DDBJ databases">
        <title>Comparative genomics and phylogenomic investigation of the class Geoglossomycetes provide insights into ecological specialization and systematics.</title>
        <authorList>
            <person name="Melie T."/>
            <person name="Pirro S."/>
            <person name="Miller A.N."/>
            <person name="Quandt A."/>
        </authorList>
    </citation>
    <scope>NUCLEOTIDE SEQUENCE</scope>
    <source>
        <strain evidence="3">CAQ_001_2017</strain>
    </source>
</reference>
<protein>
    <submittedName>
        <fullName evidence="3">Uncharacterized protein</fullName>
    </submittedName>
</protein>
<evidence type="ECO:0000313" key="3">
    <source>
        <dbReference type="EMBL" id="KAH0556996.1"/>
    </source>
</evidence>
<gene>
    <name evidence="3" type="ORF">GP486_005212</name>
</gene>
<name>A0A9P8L9J1_9PEZI</name>
<feature type="transmembrane region" description="Helical" evidence="2">
    <location>
        <begin position="548"/>
        <end position="567"/>
    </location>
</feature>
<proteinExistence type="predicted"/>
<feature type="compositionally biased region" description="Low complexity" evidence="1">
    <location>
        <begin position="19"/>
        <end position="35"/>
    </location>
</feature>
<evidence type="ECO:0000256" key="1">
    <source>
        <dbReference type="SAM" id="MobiDB-lite"/>
    </source>
</evidence>
<evidence type="ECO:0000256" key="2">
    <source>
        <dbReference type="SAM" id="Phobius"/>
    </source>
</evidence>
<keyword evidence="4" id="KW-1185">Reference proteome</keyword>
<accession>A0A9P8L9J1</accession>
<keyword evidence="2" id="KW-0812">Transmembrane</keyword>
<dbReference type="EMBL" id="JAGHQM010000946">
    <property type="protein sequence ID" value="KAH0556996.1"/>
    <property type="molecule type" value="Genomic_DNA"/>
</dbReference>
<organism evidence="3 4">
    <name type="scientific">Trichoglossum hirsutum</name>
    <dbReference type="NCBI Taxonomy" id="265104"/>
    <lineage>
        <taxon>Eukaryota</taxon>
        <taxon>Fungi</taxon>
        <taxon>Dikarya</taxon>
        <taxon>Ascomycota</taxon>
        <taxon>Pezizomycotina</taxon>
        <taxon>Geoglossomycetes</taxon>
        <taxon>Geoglossales</taxon>
        <taxon>Geoglossaceae</taxon>
        <taxon>Trichoglossum</taxon>
    </lineage>
</organism>
<dbReference type="AlphaFoldDB" id="A0A9P8L9J1"/>
<feature type="transmembrane region" description="Helical" evidence="2">
    <location>
        <begin position="56"/>
        <end position="75"/>
    </location>
</feature>
<dbReference type="Proteomes" id="UP000750711">
    <property type="component" value="Unassembled WGS sequence"/>
</dbReference>
<evidence type="ECO:0000313" key="4">
    <source>
        <dbReference type="Proteomes" id="UP000750711"/>
    </source>
</evidence>
<feature type="transmembrane region" description="Helical" evidence="2">
    <location>
        <begin position="163"/>
        <end position="182"/>
    </location>
</feature>
<sequence>MSSQSFYTQSAQGNPKAWGPPGVSSTHVPSPSTPGEKSFAHPPVPSCRRRNIKQPVLAVIITFFITLALVVSVFARPNFFKADEYDLLVANIYTFVLVILATLLATFIRNQLRILWVREVDRLLAEQGGAVGWDVLNKRWRTSLGIARIRERWGSFANIKIDLTYITAGLLISCITAGLSLYSDGRSVQYHPKIPDGRDYFCANITTTEPADFLFWQLDGEKYYTVYTDLVLCPTLEAETLFGNINNKNASNYAYSDMGVAVLPTALGVPASVYGWVADRDEAIISLSTQYRVGLLQTTQCVPVMQRNPISCRKGGEVQFSNTNNTMYATSADGDCVSSDDFLDSNLNPKEEYGMVKGECTGSKLGQGTITMGASGTYAELLAKMIGDPGDTFAVTCTVDVNAQTFAYREVYLDFQYDTGDSGVAFGKVLFGNDKPCDGPAGYPAGSNARIALAALSSHSILSEGYGIAGWSQALASGTLDPNPDNGFSPRHSGTWAFDESQNTLEDFLGITAAMVASRIYNEKDALIDTSGSAYISSWRIGSGSRVALVYAVPPLVVLLTLMWRLWSLKRMEVMWKTSRLEDLVNYGRLMPEA</sequence>
<feature type="region of interest" description="Disordered" evidence="1">
    <location>
        <begin position="1"/>
        <end position="46"/>
    </location>
</feature>
<keyword evidence="2" id="KW-1133">Transmembrane helix</keyword>
<comment type="caution">
    <text evidence="3">The sequence shown here is derived from an EMBL/GenBank/DDBJ whole genome shotgun (WGS) entry which is preliminary data.</text>
</comment>
<keyword evidence="2" id="KW-0472">Membrane</keyword>
<feature type="compositionally biased region" description="Polar residues" evidence="1">
    <location>
        <begin position="1"/>
        <end position="13"/>
    </location>
</feature>
<feature type="transmembrane region" description="Helical" evidence="2">
    <location>
        <begin position="87"/>
        <end position="108"/>
    </location>
</feature>